<dbReference type="PANTHER" id="PTHR33365">
    <property type="entry name" value="YALI0B05434P"/>
    <property type="match status" value="1"/>
</dbReference>
<evidence type="ECO:0000313" key="4">
    <source>
        <dbReference type="EMBL" id="KAF1950068.1"/>
    </source>
</evidence>
<dbReference type="Pfam" id="PF11807">
    <property type="entry name" value="UstYa"/>
    <property type="match status" value="1"/>
</dbReference>
<protein>
    <submittedName>
        <fullName evidence="4">Uncharacterized protein</fullName>
    </submittedName>
</protein>
<dbReference type="GO" id="GO:0043386">
    <property type="term" value="P:mycotoxin biosynthetic process"/>
    <property type="evidence" value="ECO:0007669"/>
    <property type="project" value="InterPro"/>
</dbReference>
<keyword evidence="5" id="KW-1185">Reference proteome</keyword>
<comment type="similarity">
    <text evidence="3">Belongs to the ustYa family.</text>
</comment>
<dbReference type="OrthoDB" id="3687641at2759"/>
<proteinExistence type="inferred from homology"/>
<dbReference type="Proteomes" id="UP000800035">
    <property type="component" value="Unassembled WGS sequence"/>
</dbReference>
<dbReference type="GO" id="GO:0016491">
    <property type="term" value="F:oxidoreductase activity"/>
    <property type="evidence" value="ECO:0007669"/>
    <property type="project" value="UniProtKB-KW"/>
</dbReference>
<accession>A0A6A5TCQ4</accession>
<comment type="pathway">
    <text evidence="1">Mycotoxin biosynthesis.</text>
</comment>
<name>A0A6A5TCQ4_9PLEO</name>
<dbReference type="EMBL" id="ML977029">
    <property type="protein sequence ID" value="KAF1950068.1"/>
    <property type="molecule type" value="Genomic_DNA"/>
</dbReference>
<dbReference type="PANTHER" id="PTHR33365:SF11">
    <property type="entry name" value="TAT PATHWAY SIGNAL SEQUENCE"/>
    <property type="match status" value="1"/>
</dbReference>
<evidence type="ECO:0000256" key="1">
    <source>
        <dbReference type="ARBA" id="ARBA00004685"/>
    </source>
</evidence>
<evidence type="ECO:0000313" key="5">
    <source>
        <dbReference type="Proteomes" id="UP000800035"/>
    </source>
</evidence>
<evidence type="ECO:0000256" key="3">
    <source>
        <dbReference type="ARBA" id="ARBA00035112"/>
    </source>
</evidence>
<gene>
    <name evidence="4" type="ORF">CC80DRAFT_483473</name>
</gene>
<sequence length="205" mass="23198">MFSSTSPGYEPLFHAKDAASSSITRRILHLCICTFIYVSSLYLAFSAGKSAVSDPNLVQVSYSSKTLHYNRTFANPPDNQTNAAWHELYPRRGTFFTHAPEAPQRSTLSVFHQIHCLDGIRHAYWQSMNAALEGKKLHEKDIPMMSSPSHVRHCIDLLRQSLMCNPDRTVEVKDDKGGVLGFGTTHKCVDWSKMIRKIEEWNGVQ</sequence>
<dbReference type="AlphaFoldDB" id="A0A6A5TCQ4"/>
<keyword evidence="2" id="KW-0560">Oxidoreductase</keyword>
<reference evidence="4" key="1">
    <citation type="journal article" date="2020" name="Stud. Mycol.">
        <title>101 Dothideomycetes genomes: a test case for predicting lifestyles and emergence of pathogens.</title>
        <authorList>
            <person name="Haridas S."/>
            <person name="Albert R."/>
            <person name="Binder M."/>
            <person name="Bloem J."/>
            <person name="Labutti K."/>
            <person name="Salamov A."/>
            <person name="Andreopoulos B."/>
            <person name="Baker S."/>
            <person name="Barry K."/>
            <person name="Bills G."/>
            <person name="Bluhm B."/>
            <person name="Cannon C."/>
            <person name="Castanera R."/>
            <person name="Culley D."/>
            <person name="Daum C."/>
            <person name="Ezra D."/>
            <person name="Gonzalez J."/>
            <person name="Henrissat B."/>
            <person name="Kuo A."/>
            <person name="Liang C."/>
            <person name="Lipzen A."/>
            <person name="Lutzoni F."/>
            <person name="Magnuson J."/>
            <person name="Mondo S."/>
            <person name="Nolan M."/>
            <person name="Ohm R."/>
            <person name="Pangilinan J."/>
            <person name="Park H.-J."/>
            <person name="Ramirez L."/>
            <person name="Alfaro M."/>
            <person name="Sun H."/>
            <person name="Tritt A."/>
            <person name="Yoshinaga Y."/>
            <person name="Zwiers L.-H."/>
            <person name="Turgeon B."/>
            <person name="Goodwin S."/>
            <person name="Spatafora J."/>
            <person name="Crous P."/>
            <person name="Grigoriev I."/>
        </authorList>
    </citation>
    <scope>NUCLEOTIDE SEQUENCE</scope>
    <source>
        <strain evidence="4">CBS 675.92</strain>
    </source>
</reference>
<organism evidence="4 5">
    <name type="scientific">Byssothecium circinans</name>
    <dbReference type="NCBI Taxonomy" id="147558"/>
    <lineage>
        <taxon>Eukaryota</taxon>
        <taxon>Fungi</taxon>
        <taxon>Dikarya</taxon>
        <taxon>Ascomycota</taxon>
        <taxon>Pezizomycotina</taxon>
        <taxon>Dothideomycetes</taxon>
        <taxon>Pleosporomycetidae</taxon>
        <taxon>Pleosporales</taxon>
        <taxon>Massarineae</taxon>
        <taxon>Massarinaceae</taxon>
        <taxon>Byssothecium</taxon>
    </lineage>
</organism>
<evidence type="ECO:0000256" key="2">
    <source>
        <dbReference type="ARBA" id="ARBA00023002"/>
    </source>
</evidence>
<dbReference type="InterPro" id="IPR021765">
    <property type="entry name" value="UstYa-like"/>
</dbReference>